<accession>A0A0Y0KBG3</accession>
<gene>
    <name evidence="1" type="ORF">GpSGHVEth077</name>
</gene>
<evidence type="ECO:0000313" key="2">
    <source>
        <dbReference type="Proteomes" id="UP000282469"/>
    </source>
</evidence>
<sequence length="436" mass="50992">MNDLCPKPIILENIVKNTLCYIDNKPRSFVHAPQTEANIDLNKKNINGLLKHDYLFIANFPSVCLKIDKFIEIIKYLSFSKIKLIYLKKENFNSEQWKLLNINKFKNIQLVREMILNERNTNILKMSEILHTINRYPELKKEAQINIATSEVSRCNVNDNESCVFDGNVRTQNTVINIIQQVEILGMEYFLLKMLETDWEKMQNTHTYNIMPADFYFQTNIPSRNAHLNENTGNESQNTDLIIELTTQLMNDALTRGIKKQVNKFNIHKITNNMSKDVIQLDKFKNSLLKLNNVLTDDKFFKEKGKSSKLKRKQIPSSLFQIFNKNTFTPLKQTILDISCLIYLEKHNADLLNENKFLNDVKNMYINLVNNMRTDFLMFISYLIKNNKAAVRTILPFKCINQKINTMENALNMLNNILTYGFLIFDLNVNSTETNL</sequence>
<organismHost>
    <name type="scientific">Glossina</name>
    <name type="common">tsetse flies</name>
    <dbReference type="NCBI Taxonomy" id="7393"/>
</organismHost>
<dbReference type="EMBL" id="KU050077">
    <property type="protein sequence ID" value="AMB48681.1"/>
    <property type="molecule type" value="Genomic_DNA"/>
</dbReference>
<reference evidence="1 2" key="1">
    <citation type="journal article" date="2016" name="J. Gen. Virol.">
        <title>Comprehensive annotation of Glossina pallidipes salivary gland hypertrophy virus from Ethiopian tsetse flies: a proteogenomics approach.</title>
        <authorList>
            <person name="Abd-Alla A.M."/>
            <person name="Kariithi H.M."/>
            <person name="Cousserans F."/>
            <person name="Parker N.J."/>
            <person name="Ince I.A."/>
            <person name="Scully E.D."/>
            <person name="Boeren S."/>
            <person name="Geib S.M."/>
            <person name="Mekonnen S."/>
            <person name="Vlak J.M."/>
            <person name="Parker A.G."/>
            <person name="Vreysen M.J."/>
            <person name="Bergoin M."/>
        </authorList>
    </citation>
    <scope>NUCLEOTIDE SEQUENCE [LARGE SCALE GENOMIC DNA]</scope>
    <source>
        <strain evidence="1 2">Ethiopian</strain>
    </source>
</reference>
<keyword evidence="1" id="KW-0946">Virion</keyword>
<evidence type="ECO:0000313" key="1">
    <source>
        <dbReference type="EMBL" id="AMB48681.1"/>
    </source>
</evidence>
<name>A0A0Y0KBG3_GHVS</name>
<protein>
    <submittedName>
        <fullName evidence="1">Nucleocapsid protein</fullName>
    </submittedName>
</protein>
<keyword evidence="1" id="KW-0543">Viral nucleoprotein</keyword>
<dbReference type="GO" id="GO:0019013">
    <property type="term" value="C:viral nucleocapsid"/>
    <property type="evidence" value="ECO:0007669"/>
    <property type="project" value="UniProtKB-KW"/>
</dbReference>
<dbReference type="Proteomes" id="UP000282469">
    <property type="component" value="Segment"/>
</dbReference>
<proteinExistence type="predicted"/>
<organism evidence="1 2">
    <name type="scientific">Glossina hytrovirus (isolate Glossina pallidipes/Ethiopia/Seibersdorf/-)</name>
    <name type="common">GHV</name>
    <dbReference type="NCBI Taxonomy" id="379529"/>
    <lineage>
        <taxon>Viruses</taxon>
        <taxon>Viruses incertae sedis</taxon>
        <taxon>Naldaviricetes</taxon>
        <taxon>Lefavirales</taxon>
        <taxon>Hytrosaviridae</taxon>
        <taxon>Glossinavirus</taxon>
        <taxon>Glossinavirus glopallidipedis</taxon>
    </lineage>
</organism>